<dbReference type="AlphaFoldDB" id="A0A1G7EVT6"/>
<accession>A0A1G7EVT6</accession>
<sequence length="119" mass="14027">MIRKLESIKDNTLVFDLEGFITAEEIQLIDKEISAKLTEIEPINMMVFINVKGETVASFIKEFQLGIKYWNKINKIAYVADHKNLKIVVAIDNLFTKFKEKYFELNELEKAWDWISENH</sequence>
<proteinExistence type="predicted"/>
<dbReference type="RefSeq" id="WP_093142342.1">
    <property type="nucleotide sequence ID" value="NZ_BMWO01000002.1"/>
</dbReference>
<reference evidence="1 2" key="1">
    <citation type="submission" date="2016-10" db="EMBL/GenBank/DDBJ databases">
        <authorList>
            <person name="de Groot N.N."/>
        </authorList>
    </citation>
    <scope>NUCLEOTIDE SEQUENCE [LARGE SCALE GENOMIC DNA]</scope>
    <source>
        <strain evidence="1 2">DSM 16195</strain>
    </source>
</reference>
<evidence type="ECO:0000313" key="2">
    <source>
        <dbReference type="Proteomes" id="UP000199321"/>
    </source>
</evidence>
<dbReference type="InterPro" id="IPR036513">
    <property type="entry name" value="STAS_dom_sf"/>
</dbReference>
<dbReference type="SUPFAM" id="SSF52091">
    <property type="entry name" value="SpoIIaa-like"/>
    <property type="match status" value="1"/>
</dbReference>
<evidence type="ECO:0000313" key="1">
    <source>
        <dbReference type="EMBL" id="SDE67814.1"/>
    </source>
</evidence>
<dbReference type="InterPro" id="IPR021866">
    <property type="entry name" value="SpoIIAA-like"/>
</dbReference>
<dbReference type="EMBL" id="FNBA01000002">
    <property type="protein sequence ID" value="SDE67814.1"/>
    <property type="molecule type" value="Genomic_DNA"/>
</dbReference>
<protein>
    <submittedName>
        <fullName evidence="1">SpoIIAA-like</fullName>
    </submittedName>
</protein>
<keyword evidence="2" id="KW-1185">Reference proteome</keyword>
<organism evidence="1 2">
    <name type="scientific">Ulvibacter litoralis</name>
    <dbReference type="NCBI Taxonomy" id="227084"/>
    <lineage>
        <taxon>Bacteria</taxon>
        <taxon>Pseudomonadati</taxon>
        <taxon>Bacteroidota</taxon>
        <taxon>Flavobacteriia</taxon>
        <taxon>Flavobacteriales</taxon>
        <taxon>Flavobacteriaceae</taxon>
        <taxon>Ulvibacter</taxon>
    </lineage>
</organism>
<dbReference type="Proteomes" id="UP000199321">
    <property type="component" value="Unassembled WGS sequence"/>
</dbReference>
<dbReference type="Gene3D" id="3.40.50.10600">
    <property type="entry name" value="SpoIIaa-like domains"/>
    <property type="match status" value="1"/>
</dbReference>
<dbReference type="OrthoDB" id="9811577at2"/>
<name>A0A1G7EVT6_9FLAO</name>
<dbReference type="InterPro" id="IPR038396">
    <property type="entry name" value="SpoIIAA-like_sf"/>
</dbReference>
<dbReference type="Pfam" id="PF11964">
    <property type="entry name" value="SpoIIAA-like"/>
    <property type="match status" value="1"/>
</dbReference>
<gene>
    <name evidence="1" type="ORF">SAMN05421855_102175</name>
</gene>